<feature type="transmembrane region" description="Helical" evidence="1">
    <location>
        <begin position="187"/>
        <end position="209"/>
    </location>
</feature>
<dbReference type="Proteomes" id="UP000471501">
    <property type="component" value="Unassembled WGS sequence"/>
</dbReference>
<reference evidence="2 3" key="1">
    <citation type="submission" date="2019-12" db="EMBL/GenBank/DDBJ databases">
        <authorList>
            <person name="Kim Y.S."/>
        </authorList>
    </citation>
    <scope>NUCLEOTIDE SEQUENCE [LARGE SCALE GENOMIC DNA]</scope>
    <source>
        <strain evidence="2 3">GA093</strain>
    </source>
</reference>
<keyword evidence="1" id="KW-0472">Membrane</keyword>
<evidence type="ECO:0000256" key="1">
    <source>
        <dbReference type="SAM" id="Phobius"/>
    </source>
</evidence>
<protein>
    <recommendedName>
        <fullName evidence="4">Phage tail tape measure protein</fullName>
    </recommendedName>
</protein>
<name>A0A6I4P0X6_9FLAO</name>
<dbReference type="EMBL" id="WSTB01000018">
    <property type="protein sequence ID" value="MWB96754.1"/>
    <property type="molecule type" value="Genomic_DNA"/>
</dbReference>
<sequence length="473" mass="51533">MNPINYILNMQDNASAPIQMVAKSIGITNNQVQVLNNTFVHTGNIINQVAEKAHAKIGFLSSGFSKIKEKITDAFSIDSILEFGKKVLEARTTYEESRGIEGGLKDQFKDLNDNWEKFLISLGGSGILNSVLNILSQGLAILMAVLPKVIAIFKNLWSSIEPALKSIKDFINLAFSFLDVKVVMEGLAFAIAGVLLVVDWFSIGLQTLLDVLSPFATEVMVLAGAWLLWANATAIHTGIMAAFNAVMALSPITWIVIGVVALITVIGVLMSCTSGWGESWKHVVTGAKLLWEGFTELAKSKFNNLVDGFMINMDRLKIAWYKVKEALGLGDSSENKKMINQLNNDIVARTKAIAHSGDKSKKALAQAAKEFSQFEIKGDFSKLSKIKDSIMGATPEVIKPKIEKSEKPTNGKSDSIVSGGAKATNIMINIQKLQDDTKIYVDSSEKGISNLGEKVQEMLLRAVNSVNQMQTEG</sequence>
<comment type="caution">
    <text evidence="2">The sequence shown here is derived from an EMBL/GenBank/DDBJ whole genome shotgun (WGS) entry which is preliminary data.</text>
</comment>
<dbReference type="RefSeq" id="WP_160376641.1">
    <property type="nucleotide sequence ID" value="NZ_WSTB01000018.1"/>
</dbReference>
<organism evidence="2 3">
    <name type="scientific">Flavobacterium hydrocarbonoxydans</name>
    <dbReference type="NCBI Taxonomy" id="2683249"/>
    <lineage>
        <taxon>Bacteria</taxon>
        <taxon>Pseudomonadati</taxon>
        <taxon>Bacteroidota</taxon>
        <taxon>Flavobacteriia</taxon>
        <taxon>Flavobacteriales</taxon>
        <taxon>Flavobacteriaceae</taxon>
        <taxon>Flavobacterium</taxon>
    </lineage>
</organism>
<keyword evidence="1" id="KW-0812">Transmembrane</keyword>
<feature type="transmembrane region" description="Helical" evidence="1">
    <location>
        <begin position="252"/>
        <end position="272"/>
    </location>
</feature>
<keyword evidence="3" id="KW-1185">Reference proteome</keyword>
<evidence type="ECO:0008006" key="4">
    <source>
        <dbReference type="Google" id="ProtNLM"/>
    </source>
</evidence>
<accession>A0A6I4P0X6</accession>
<keyword evidence="1" id="KW-1133">Transmembrane helix</keyword>
<gene>
    <name evidence="2" type="ORF">GON26_20525</name>
</gene>
<evidence type="ECO:0000313" key="3">
    <source>
        <dbReference type="Proteomes" id="UP000471501"/>
    </source>
</evidence>
<feature type="transmembrane region" description="Helical" evidence="1">
    <location>
        <begin position="221"/>
        <end position="246"/>
    </location>
</feature>
<evidence type="ECO:0000313" key="2">
    <source>
        <dbReference type="EMBL" id="MWB96754.1"/>
    </source>
</evidence>
<proteinExistence type="predicted"/>
<dbReference type="AlphaFoldDB" id="A0A6I4P0X6"/>